<dbReference type="CDD" id="cd02440">
    <property type="entry name" value="AdoMet_MTases"/>
    <property type="match status" value="1"/>
</dbReference>
<dbReference type="PANTHER" id="PTHR43591">
    <property type="entry name" value="METHYLTRANSFERASE"/>
    <property type="match status" value="1"/>
</dbReference>
<dbReference type="InterPro" id="IPR029063">
    <property type="entry name" value="SAM-dependent_MTases_sf"/>
</dbReference>
<dbReference type="KEGG" id="nhe:NECHADRAFT_98109"/>
<gene>
    <name evidence="2" type="ORF">NECHADRAFT_98109</name>
</gene>
<evidence type="ECO:0008006" key="4">
    <source>
        <dbReference type="Google" id="ProtNLM"/>
    </source>
</evidence>
<dbReference type="EMBL" id="GG698951">
    <property type="protein sequence ID" value="EEU34835.1"/>
    <property type="molecule type" value="Genomic_DNA"/>
</dbReference>
<dbReference type="RefSeq" id="XP_003040548.1">
    <property type="nucleotide sequence ID" value="XM_003040502.1"/>
</dbReference>
<dbReference type="OrthoDB" id="2013972at2759"/>
<dbReference type="Gene3D" id="3.40.50.150">
    <property type="entry name" value="Vaccinia Virus protein VP39"/>
    <property type="match status" value="1"/>
</dbReference>
<evidence type="ECO:0000313" key="2">
    <source>
        <dbReference type="EMBL" id="EEU34835.1"/>
    </source>
</evidence>
<dbReference type="SUPFAM" id="SSF53335">
    <property type="entry name" value="S-adenosyl-L-methionine-dependent methyltransferases"/>
    <property type="match status" value="1"/>
</dbReference>
<dbReference type="OMA" id="EMNEMDY"/>
<dbReference type="AlphaFoldDB" id="C7ZMD5"/>
<accession>C7ZMD5</accession>
<dbReference type="InParanoid" id="C7ZMD5"/>
<protein>
    <recommendedName>
        <fullName evidence="4">Methyltransferase domain-containing protein</fullName>
    </recommendedName>
</protein>
<dbReference type="GeneID" id="9678961"/>
<proteinExistence type="inferred from homology"/>
<organism evidence="2 3">
    <name type="scientific">Fusarium vanettenii (strain ATCC MYA-4622 / CBS 123669 / FGSC 9596 / NRRL 45880 / 77-13-4)</name>
    <name type="common">Fusarium solani subsp. pisi</name>
    <dbReference type="NCBI Taxonomy" id="660122"/>
    <lineage>
        <taxon>Eukaryota</taxon>
        <taxon>Fungi</taxon>
        <taxon>Dikarya</taxon>
        <taxon>Ascomycota</taxon>
        <taxon>Pezizomycotina</taxon>
        <taxon>Sordariomycetes</taxon>
        <taxon>Hypocreomycetidae</taxon>
        <taxon>Hypocreales</taxon>
        <taxon>Nectriaceae</taxon>
        <taxon>Fusarium</taxon>
        <taxon>Fusarium solani species complex</taxon>
        <taxon>Fusarium vanettenii</taxon>
    </lineage>
</organism>
<sequence>MPGGRVEFQKITLQVNRGGRRASSTASVTSSILNYRLENGRTYHAYKDGKYYMPNDEIENNRLDLQHNLFLLTFDSKLSLSPPNLPEFKTGRVLDLGTGTGIWAIDFADEHPETEVIGVDLSPIQPEFVPPNLKFEVDDVDEDWSCSQPFNYVHSRMMNASVKRWPEYLRKMFKNLTPGGYAELQDIDVILRSDDNTLTQDHALRKWARMSFHRDLRIPADVGFVDIGETPFKWPTNRWPKDKKFKELGDWSNVNTQESLEGLSMALFTRCLGWTPEQVRVFLVDVRNDLNNPSIHAYCVLIFY</sequence>
<dbReference type="HOGENOM" id="CLU_010595_1_2_1"/>
<name>C7ZMD5_FUSV7</name>
<dbReference type="Pfam" id="PF13489">
    <property type="entry name" value="Methyltransf_23"/>
    <property type="match status" value="1"/>
</dbReference>
<evidence type="ECO:0000256" key="1">
    <source>
        <dbReference type="ARBA" id="ARBA00038158"/>
    </source>
</evidence>
<dbReference type="VEuPathDB" id="FungiDB:NECHADRAFT_98109"/>
<dbReference type="PANTHER" id="PTHR43591:SF31">
    <property type="entry name" value="LAEA-LIKE, PUTATIVE (AFU_ORTHOLOGUE AFUA_8G01930)-RELATED"/>
    <property type="match status" value="1"/>
</dbReference>
<comment type="similarity">
    <text evidence="1">Belongs to the methyltransferase superfamily. LaeA methyltransferase family.</text>
</comment>
<dbReference type="eggNOG" id="ENOG502SJGS">
    <property type="taxonomic scope" value="Eukaryota"/>
</dbReference>
<dbReference type="GO" id="GO:0008168">
    <property type="term" value="F:methyltransferase activity"/>
    <property type="evidence" value="ECO:0007669"/>
    <property type="project" value="TreeGrafter"/>
</dbReference>
<dbReference type="Proteomes" id="UP000005206">
    <property type="component" value="Chromosome 14"/>
</dbReference>
<keyword evidence="3" id="KW-1185">Reference proteome</keyword>
<evidence type="ECO:0000313" key="3">
    <source>
        <dbReference type="Proteomes" id="UP000005206"/>
    </source>
</evidence>
<reference evidence="2 3" key="1">
    <citation type="journal article" date="2009" name="PLoS Genet.">
        <title>The genome of Nectria haematococca: contribution of supernumerary chromosomes to gene expansion.</title>
        <authorList>
            <person name="Coleman J.J."/>
            <person name="Rounsley S.D."/>
            <person name="Rodriguez-Carres M."/>
            <person name="Kuo A."/>
            <person name="Wasmann C.C."/>
            <person name="Grimwood J."/>
            <person name="Schmutz J."/>
            <person name="Taga M."/>
            <person name="White G.J."/>
            <person name="Zhou S."/>
            <person name="Schwartz D.C."/>
            <person name="Freitag M."/>
            <person name="Ma L.J."/>
            <person name="Danchin E.G."/>
            <person name="Henrissat B."/>
            <person name="Coutinho P.M."/>
            <person name="Nelson D.R."/>
            <person name="Straney D."/>
            <person name="Napoli C.A."/>
            <person name="Barker B.M."/>
            <person name="Gribskov M."/>
            <person name="Rep M."/>
            <person name="Kroken S."/>
            <person name="Molnar I."/>
            <person name="Rensing C."/>
            <person name="Kennell J.C."/>
            <person name="Zamora J."/>
            <person name="Farman M.L."/>
            <person name="Selker E.U."/>
            <person name="Salamov A."/>
            <person name="Shapiro H."/>
            <person name="Pangilinan J."/>
            <person name="Lindquist E."/>
            <person name="Lamers C."/>
            <person name="Grigoriev I.V."/>
            <person name="Geiser D.M."/>
            <person name="Covert S.F."/>
            <person name="Temporini E."/>
            <person name="Vanetten H.D."/>
        </authorList>
    </citation>
    <scope>NUCLEOTIDE SEQUENCE [LARGE SCALE GENOMIC DNA]</scope>
    <source>
        <strain evidence="3">ATCC MYA-4622 / CBS 123669 / FGSC 9596 / NRRL 45880 / 77-13-4</strain>
    </source>
</reference>